<evidence type="ECO:0000256" key="5">
    <source>
        <dbReference type="SAM" id="MobiDB-lite"/>
    </source>
</evidence>
<reference evidence="7 8" key="1">
    <citation type="submission" date="2020-03" db="EMBL/GenBank/DDBJ databases">
        <title>WGS of actinomycetes isolated from Thailand.</title>
        <authorList>
            <person name="Thawai C."/>
        </authorList>
    </citation>
    <scope>NUCLEOTIDE SEQUENCE [LARGE SCALE GENOMIC DNA]</scope>
    <source>
        <strain evidence="7 8">PLAI 1-29</strain>
    </source>
</reference>
<dbReference type="Gene3D" id="3.40.630.30">
    <property type="match status" value="1"/>
</dbReference>
<feature type="region of interest" description="Disordered" evidence="5">
    <location>
        <begin position="225"/>
        <end position="265"/>
    </location>
</feature>
<dbReference type="EMBL" id="JAATEN010000032">
    <property type="protein sequence ID" value="NJQ03853.1"/>
    <property type="molecule type" value="Genomic_DNA"/>
</dbReference>
<dbReference type="Pfam" id="PF13523">
    <property type="entry name" value="Acetyltransf_8"/>
    <property type="match status" value="1"/>
</dbReference>
<evidence type="ECO:0000256" key="1">
    <source>
        <dbReference type="ARBA" id="ARBA00003818"/>
    </source>
</evidence>
<comment type="pathway">
    <text evidence="2">Siderophore biosynthesis; mycobactin biosynthesis.</text>
</comment>
<dbReference type="SMART" id="SM01006">
    <property type="entry name" value="AlcB"/>
    <property type="match status" value="1"/>
</dbReference>
<proteinExistence type="predicted"/>
<evidence type="ECO:0000259" key="6">
    <source>
        <dbReference type="SMART" id="SM01006"/>
    </source>
</evidence>
<keyword evidence="8" id="KW-1185">Reference proteome</keyword>
<gene>
    <name evidence="7" type="ORF">HCK00_25895</name>
</gene>
<dbReference type="Proteomes" id="UP000695264">
    <property type="component" value="Unassembled WGS sequence"/>
</dbReference>
<evidence type="ECO:0000256" key="2">
    <source>
        <dbReference type="ARBA" id="ARBA00005102"/>
    </source>
</evidence>
<dbReference type="PANTHER" id="PTHR31438">
    <property type="entry name" value="LYSINE N-ACYLTRANSFERASE C17G9.06C-RELATED"/>
    <property type="match status" value="1"/>
</dbReference>
<feature type="region of interest" description="Disordered" evidence="5">
    <location>
        <begin position="1"/>
        <end position="33"/>
    </location>
</feature>
<evidence type="ECO:0000313" key="8">
    <source>
        <dbReference type="Proteomes" id="UP000695264"/>
    </source>
</evidence>
<feature type="domain" description="Acyltransferase MbtK/IucB-like conserved" evidence="6">
    <location>
        <begin position="56"/>
        <end position="103"/>
    </location>
</feature>
<dbReference type="PANTHER" id="PTHR31438:SF1">
    <property type="entry name" value="LYSINE N-ACYLTRANSFERASE C17G9.06C-RELATED"/>
    <property type="match status" value="1"/>
</dbReference>
<accession>A0ABX1C5J9</accession>
<evidence type="ECO:0000256" key="3">
    <source>
        <dbReference type="ARBA" id="ARBA00020586"/>
    </source>
</evidence>
<sequence>MSDSRTGTPRAEASRATHGDPAGGARPTASTRLDPARLATAVFRHTDPRLGEFTFIPLDPREDAALLHRWVTHPKAAFWLMGEATEEEVAEEYGRIAAHPHHDAFLGLHEGRPAFLAERYDPAHVELAGLYDHRPGDVGMHFLTAPSGTPVHGFTRAVITAVMAMLFGDPAARRVVVEPDVRNTAVHALNAAVGFEAAATVAKPEKDALLSFCTRDAFEAAVAAADGPAAPGTPATGTTAGHDGPAATRTAPAGTDAAAAGGAAT</sequence>
<evidence type="ECO:0000256" key="4">
    <source>
        <dbReference type="ARBA" id="ARBA00031122"/>
    </source>
</evidence>
<dbReference type="SUPFAM" id="SSF55729">
    <property type="entry name" value="Acyl-CoA N-acyltransferases (Nat)"/>
    <property type="match status" value="1"/>
</dbReference>
<name>A0ABX1C5J9_9ACTN</name>
<comment type="caution">
    <text evidence="7">The sequence shown here is derived from an EMBL/GenBank/DDBJ whole genome shotgun (WGS) entry which is preliminary data.</text>
</comment>
<organism evidence="7 8">
    <name type="scientific">Streptomyces zingiberis</name>
    <dbReference type="NCBI Taxonomy" id="2053010"/>
    <lineage>
        <taxon>Bacteria</taxon>
        <taxon>Bacillati</taxon>
        <taxon>Actinomycetota</taxon>
        <taxon>Actinomycetes</taxon>
        <taxon>Kitasatosporales</taxon>
        <taxon>Streptomycetaceae</taxon>
        <taxon>Streptomyces</taxon>
    </lineage>
</organism>
<dbReference type="InterPro" id="IPR016181">
    <property type="entry name" value="Acyl_CoA_acyltransferase"/>
</dbReference>
<comment type="function">
    <text evidence="1">Acyltransferase required for the direct transfer of medium- to long-chain fatty acyl moieties from a carrier protein (MbtL) on to the epsilon-amino group of lysine residue in the mycobactin core.</text>
</comment>
<dbReference type="InterPro" id="IPR019432">
    <property type="entry name" value="Acyltransferase_MbtK/IucB-like"/>
</dbReference>
<protein>
    <recommendedName>
        <fullName evidence="3">Lysine N-acyltransferase MbtK</fullName>
    </recommendedName>
    <alternativeName>
        <fullName evidence="4">Mycobactin synthase protein K</fullName>
    </alternativeName>
</protein>
<evidence type="ECO:0000313" key="7">
    <source>
        <dbReference type="EMBL" id="NJQ03853.1"/>
    </source>
</evidence>